<proteinExistence type="predicted"/>
<reference evidence="2" key="1">
    <citation type="submission" date="2020-02" db="EMBL/GenBank/DDBJ databases">
        <authorList>
            <person name="Meier V. D."/>
        </authorList>
    </citation>
    <scope>NUCLEOTIDE SEQUENCE</scope>
    <source>
        <strain evidence="2">AVDCRST_MAG77</strain>
    </source>
</reference>
<dbReference type="InterPro" id="IPR000917">
    <property type="entry name" value="Sulfatase_N"/>
</dbReference>
<dbReference type="CDD" id="cd16148">
    <property type="entry name" value="sulfatase_like"/>
    <property type="match status" value="1"/>
</dbReference>
<dbReference type="Pfam" id="PF00884">
    <property type="entry name" value="Sulfatase"/>
    <property type="match status" value="1"/>
</dbReference>
<name>A0A6J4HKK8_9CHLR</name>
<dbReference type="PANTHER" id="PTHR43751:SF3">
    <property type="entry name" value="SULFATASE N-TERMINAL DOMAIN-CONTAINING PROTEIN"/>
    <property type="match status" value="1"/>
</dbReference>
<dbReference type="InterPro" id="IPR017850">
    <property type="entry name" value="Alkaline_phosphatase_core_sf"/>
</dbReference>
<evidence type="ECO:0000259" key="1">
    <source>
        <dbReference type="Pfam" id="PF00884"/>
    </source>
</evidence>
<dbReference type="EMBL" id="CADCTC010000043">
    <property type="protein sequence ID" value="CAA9224806.1"/>
    <property type="molecule type" value="Genomic_DNA"/>
</dbReference>
<dbReference type="PANTHER" id="PTHR43751">
    <property type="entry name" value="SULFATASE"/>
    <property type="match status" value="1"/>
</dbReference>
<organism evidence="2">
    <name type="scientific">uncultured Chloroflexota bacterium</name>
    <dbReference type="NCBI Taxonomy" id="166587"/>
    <lineage>
        <taxon>Bacteria</taxon>
        <taxon>Bacillati</taxon>
        <taxon>Chloroflexota</taxon>
        <taxon>environmental samples</taxon>
    </lineage>
</organism>
<sequence length="471" mass="53104">MPFSTQSASNVSSTGATSTTRPNVLVLAVDTQRADHLSCYGYPRLTSPHIDRLASQGLLFEDAYSEHIPTHPGYTTLFTGKDVFSHQIVTQGGTVELDPGVRQLAEILREQGYFTGAADNLGRWFDRGFDAYERYRWDQTSLTEWRKAEAVNGALLPLLERAAAAAGKGGKDQPFFVYAHYWDPHTPYLPPPPFSRMFYTGDERDKDNHSMDPVFGFEPFREYFQHWMGGVTDIRFPIAQYDAEIAYVDAALGHVFTFLEETGLAENTLVVLTADHGEILDDHVGYFDHHGLYEGNVHVPLLMRLPGRLPAGKRVPGFARLRDVAPTILEAIGLPDVAAQERMEGRSLWAAATSRRAKRTGIDALYLTECTWMRKRAWRTRDWKLIQAQEPDFHDLPPLELYHLQADPQEQHNLADARPDVVTDLLGRMELHATRRLARTGLPDPLQSQSITLRRIGQVKTAVPEDQKLKA</sequence>
<protein>
    <submittedName>
        <fullName evidence="2">Sulfatase</fullName>
    </submittedName>
</protein>
<dbReference type="SUPFAM" id="SSF53649">
    <property type="entry name" value="Alkaline phosphatase-like"/>
    <property type="match status" value="1"/>
</dbReference>
<dbReference type="InterPro" id="IPR052701">
    <property type="entry name" value="GAG_Ulvan_Degrading_Sulfatases"/>
</dbReference>
<evidence type="ECO:0000313" key="2">
    <source>
        <dbReference type="EMBL" id="CAA9224806.1"/>
    </source>
</evidence>
<feature type="domain" description="Sulfatase N-terminal" evidence="1">
    <location>
        <begin position="22"/>
        <end position="333"/>
    </location>
</feature>
<dbReference type="Gene3D" id="3.40.720.10">
    <property type="entry name" value="Alkaline Phosphatase, subunit A"/>
    <property type="match status" value="1"/>
</dbReference>
<gene>
    <name evidence="2" type="ORF">AVDCRST_MAG77-672</name>
</gene>
<dbReference type="AlphaFoldDB" id="A0A6J4HKK8"/>
<accession>A0A6J4HKK8</accession>